<keyword evidence="6" id="KW-0547">Nucleotide-binding</keyword>
<dbReference type="PANTHER" id="PTHR19229">
    <property type="entry name" value="ATP-BINDING CASSETTE TRANSPORTER SUBFAMILY A ABCA"/>
    <property type="match status" value="1"/>
</dbReference>
<feature type="transmembrane region" description="Helical" evidence="10">
    <location>
        <begin position="179"/>
        <end position="202"/>
    </location>
</feature>
<comment type="similarity">
    <text evidence="2">Belongs to the ABC transporter superfamily. ABCA family.</text>
</comment>
<keyword evidence="4 10" id="KW-0812">Transmembrane</keyword>
<evidence type="ECO:0000256" key="1">
    <source>
        <dbReference type="ARBA" id="ARBA00004141"/>
    </source>
</evidence>
<keyword evidence="13" id="KW-1185">Reference proteome</keyword>
<keyword evidence="3" id="KW-0813">Transport</keyword>
<evidence type="ECO:0000256" key="7">
    <source>
        <dbReference type="ARBA" id="ARBA00022840"/>
    </source>
</evidence>
<reference evidence="12" key="1">
    <citation type="submission" date="2021-02" db="EMBL/GenBank/DDBJ databases">
        <authorList>
            <person name="Nowell W R."/>
        </authorList>
    </citation>
    <scope>NUCLEOTIDE SEQUENCE</scope>
</reference>
<feature type="transmembrane region" description="Helical" evidence="10">
    <location>
        <begin position="928"/>
        <end position="950"/>
    </location>
</feature>
<feature type="transmembrane region" description="Helical" evidence="10">
    <location>
        <begin position="881"/>
        <end position="908"/>
    </location>
</feature>
<feature type="non-terminal residue" evidence="12">
    <location>
        <position position="1"/>
    </location>
</feature>
<dbReference type="InterPro" id="IPR027417">
    <property type="entry name" value="P-loop_NTPase"/>
</dbReference>
<evidence type="ECO:0000256" key="9">
    <source>
        <dbReference type="ARBA" id="ARBA00023136"/>
    </source>
</evidence>
<feature type="domain" description="ABC transporter" evidence="11">
    <location>
        <begin position="355"/>
        <end position="579"/>
    </location>
</feature>
<dbReference type="GO" id="GO:0005319">
    <property type="term" value="F:lipid transporter activity"/>
    <property type="evidence" value="ECO:0007669"/>
    <property type="project" value="TreeGrafter"/>
</dbReference>
<accession>A0A816BB12</accession>
<feature type="domain" description="ABC transporter" evidence="11">
    <location>
        <begin position="1012"/>
        <end position="1250"/>
    </location>
</feature>
<dbReference type="InterPro" id="IPR013525">
    <property type="entry name" value="ABC2_TM"/>
</dbReference>
<dbReference type="PROSITE" id="PS50893">
    <property type="entry name" value="ABC_TRANSPORTER_2"/>
    <property type="match status" value="2"/>
</dbReference>
<feature type="transmembrane region" description="Helical" evidence="10">
    <location>
        <begin position="90"/>
        <end position="110"/>
    </location>
</feature>
<evidence type="ECO:0000256" key="6">
    <source>
        <dbReference type="ARBA" id="ARBA00022741"/>
    </source>
</evidence>
<name>A0A816BB12_ADIRI</name>
<dbReference type="SUPFAM" id="SSF52540">
    <property type="entry name" value="P-loop containing nucleoside triphosphate hydrolases"/>
    <property type="match status" value="2"/>
</dbReference>
<dbReference type="GO" id="GO:0140359">
    <property type="term" value="F:ABC-type transporter activity"/>
    <property type="evidence" value="ECO:0007669"/>
    <property type="project" value="InterPro"/>
</dbReference>
<comment type="caution">
    <text evidence="12">The sequence shown here is derived from an EMBL/GenBank/DDBJ whole genome shotgun (WGS) entry which is preliminary data.</text>
</comment>
<feature type="transmembrane region" description="Helical" evidence="10">
    <location>
        <begin position="645"/>
        <end position="666"/>
    </location>
</feature>
<dbReference type="Pfam" id="PF00005">
    <property type="entry name" value="ABC_tran"/>
    <property type="match status" value="2"/>
</dbReference>
<organism evidence="12 13">
    <name type="scientific">Adineta ricciae</name>
    <name type="common">Rotifer</name>
    <dbReference type="NCBI Taxonomy" id="249248"/>
    <lineage>
        <taxon>Eukaryota</taxon>
        <taxon>Metazoa</taxon>
        <taxon>Spiralia</taxon>
        <taxon>Gnathifera</taxon>
        <taxon>Rotifera</taxon>
        <taxon>Eurotatoria</taxon>
        <taxon>Bdelloidea</taxon>
        <taxon>Adinetida</taxon>
        <taxon>Adinetidae</taxon>
        <taxon>Adineta</taxon>
    </lineage>
</organism>
<feature type="transmembrane region" description="Helical" evidence="10">
    <location>
        <begin position="140"/>
        <end position="158"/>
    </location>
</feature>
<proteinExistence type="inferred from homology"/>
<evidence type="ECO:0000256" key="3">
    <source>
        <dbReference type="ARBA" id="ARBA00022448"/>
    </source>
</evidence>
<dbReference type="InterPro" id="IPR017871">
    <property type="entry name" value="ABC_transporter-like_CS"/>
</dbReference>
<dbReference type="FunFam" id="3.40.50.300:FF:000335">
    <property type="entry name" value="ATP binding cassette subfamily A member 5"/>
    <property type="match status" value="1"/>
</dbReference>
<dbReference type="InterPro" id="IPR026082">
    <property type="entry name" value="ABCA"/>
</dbReference>
<evidence type="ECO:0000313" key="13">
    <source>
        <dbReference type="Proteomes" id="UP000663828"/>
    </source>
</evidence>
<feature type="transmembrane region" description="Helical" evidence="10">
    <location>
        <begin position="275"/>
        <end position="300"/>
    </location>
</feature>
<evidence type="ECO:0000256" key="5">
    <source>
        <dbReference type="ARBA" id="ARBA00022737"/>
    </source>
</evidence>
<feature type="transmembrane region" description="Helical" evidence="10">
    <location>
        <begin position="957"/>
        <end position="980"/>
    </location>
</feature>
<keyword evidence="5" id="KW-0677">Repeat</keyword>
<dbReference type="Gene3D" id="3.40.50.300">
    <property type="entry name" value="P-loop containing nucleotide triphosphate hydrolases"/>
    <property type="match status" value="2"/>
</dbReference>
<dbReference type="InterPro" id="IPR003439">
    <property type="entry name" value="ABC_transporter-like_ATP-bd"/>
</dbReference>
<dbReference type="SMART" id="SM00382">
    <property type="entry name" value="AAA"/>
    <property type="match status" value="2"/>
</dbReference>
<sequence>NGPFYYRAQTIKISKSEYLWKRAPESFCQDYAGFQNYTNRFLAIQYAIDISIIGYVTNKTNLFSKNVFFNHFGCPKAYDDQLNSIYESFVPIYFSMIFLITFMINIGYIVEERENKTKEYLRIYGLRTWINNFVWMCRSMLIYVILISIVIGLSVISIPSSQQRQTSIARAIFNSTHWTLIWTVLFIYSIEISAFSICFAQLFKRVLLAKLIGFIRWIITFIDFYRDVSSVGIRYFSCLFPNLGLLFSLQIILQYERKGTKLMTYKNLYSNLFSYQLYVGLCLLLMIIYSGFYLLLAIYIERIHPGEFGTAKEWNYFFKCSSKAKTNDEESNQNDNNTNHSSELYSMNKTKIPLIKISNLTKKYKNFVAVSDLSLNFYSGEVCSLLGPNGAGKTTITFLIVGMSQPTSGTITIDANARKLFGFCSQSDILYDELSAEEHLKLIGKMRSMNSIFLKESIEKILELINLNEDRDTLTKNLSGGMKRRLSIGMSLFGDPKILIFDEPTAGVQFEYRFFVEKKQNYENEIITKFIQRYIPDVILEKESPIEMIFGIKRNRSKQISRLISELDKRKLNIGIEEYGFSMITIEDVFLKLLREQGENSILSNEIEINHVFNNNYEYEKGFRLTIFRLLALLIKRWQILRRRYNFLLAFFIFPILFQILIVIFIPSAQDTQAAFAHNAHIKDAQVKFNPSSYNPHTVVIYSNDHETYIYKNLINSLEKSGANIDEIHTNDILDYIHDRYLIDEETFINKYQMAFSISFNETLIENPFSYNIYFSTVNFHVMPTSLNIMSSNLFQYYSNSTLKQIETINQPIIIPKESSKYIGDFFDILYCFDVLPLSLFNFIDSIIGIVFIGILILPITQERLNHSKNLQLLTNLSKKIYWLSNIIFDICLCLILSSILTIILKIGSIINSNPQAEIQIYRNIEQIGYYFLIIFMYSLASVPMVYVYSFIQKSEFVGFITFFIINILACFVDMTFHLISVVKQTEHLDEDVRNERELIINKNTVLDTSIIFVRDLVQGFKKRKEKSMHRQSCTIIDHLNFFVPKQSCFGLLGANGAGKTTLFRMLIGESKPISGDIFINGENINKIKDAIDIGYCPQFNWLINNLTVTETITLFARLKGIRWAELPELCNHMLQIFDLGLYENKQIQELSGGNKRKVSTLLAFMGKSMIVLLDEPTTSLDALAKRKLWNIIRTAHHFDRTVILTSHSMEECEALCTKIGIMKSGQLLCLGNLQKLKQRFGNGYIIQVQLSFDSTDRFLEELLFTFPRTEVQKRYNGTLFCTIPFLTTTEYPLKLSFIFRWFYKKKKEQLIRTFAIKGPTLEDIFIRSVGENRTTIDIGSNEIIYTYL</sequence>
<dbReference type="GO" id="GO:0016887">
    <property type="term" value="F:ATP hydrolysis activity"/>
    <property type="evidence" value="ECO:0007669"/>
    <property type="project" value="InterPro"/>
</dbReference>
<dbReference type="GO" id="GO:0016020">
    <property type="term" value="C:membrane"/>
    <property type="evidence" value="ECO:0007669"/>
    <property type="project" value="UniProtKB-SubCell"/>
</dbReference>
<dbReference type="PROSITE" id="PS00211">
    <property type="entry name" value="ABC_TRANSPORTER_1"/>
    <property type="match status" value="1"/>
</dbReference>
<keyword evidence="9 10" id="KW-0472">Membrane</keyword>
<feature type="transmembrane region" description="Helical" evidence="10">
    <location>
        <begin position="840"/>
        <end position="860"/>
    </location>
</feature>
<dbReference type="GO" id="GO:0005524">
    <property type="term" value="F:ATP binding"/>
    <property type="evidence" value="ECO:0007669"/>
    <property type="project" value="UniProtKB-KW"/>
</dbReference>
<dbReference type="CDD" id="cd03263">
    <property type="entry name" value="ABC_subfamily_A"/>
    <property type="match status" value="1"/>
</dbReference>
<dbReference type="Proteomes" id="UP000663828">
    <property type="component" value="Unassembled WGS sequence"/>
</dbReference>
<evidence type="ECO:0000256" key="10">
    <source>
        <dbReference type="SAM" id="Phobius"/>
    </source>
</evidence>
<comment type="subcellular location">
    <subcellularLocation>
        <location evidence="1">Membrane</location>
        <topology evidence="1">Multi-pass membrane protein</topology>
    </subcellularLocation>
</comment>
<dbReference type="EMBL" id="CAJNOR010006962">
    <property type="protein sequence ID" value="CAF1607738.1"/>
    <property type="molecule type" value="Genomic_DNA"/>
</dbReference>
<dbReference type="Pfam" id="PF12698">
    <property type="entry name" value="ABC2_membrane_3"/>
    <property type="match status" value="1"/>
</dbReference>
<dbReference type="PANTHER" id="PTHR19229:SF36">
    <property type="entry name" value="ATP-BINDING CASSETTE SUB-FAMILY A MEMBER 2"/>
    <property type="match status" value="1"/>
</dbReference>
<keyword evidence="7" id="KW-0067">ATP-binding</keyword>
<dbReference type="InterPro" id="IPR003593">
    <property type="entry name" value="AAA+_ATPase"/>
</dbReference>
<evidence type="ECO:0000256" key="2">
    <source>
        <dbReference type="ARBA" id="ARBA00008869"/>
    </source>
</evidence>
<evidence type="ECO:0000256" key="8">
    <source>
        <dbReference type="ARBA" id="ARBA00022989"/>
    </source>
</evidence>
<feature type="transmembrane region" description="Helical" evidence="10">
    <location>
        <begin position="232"/>
        <end position="255"/>
    </location>
</feature>
<evidence type="ECO:0000313" key="12">
    <source>
        <dbReference type="EMBL" id="CAF1607738.1"/>
    </source>
</evidence>
<evidence type="ECO:0000259" key="11">
    <source>
        <dbReference type="PROSITE" id="PS50893"/>
    </source>
</evidence>
<gene>
    <name evidence="12" type="ORF">XAT740_LOCUS48490</name>
</gene>
<keyword evidence="8 10" id="KW-1133">Transmembrane helix</keyword>
<protein>
    <recommendedName>
        <fullName evidence="11">ABC transporter domain-containing protein</fullName>
    </recommendedName>
</protein>
<evidence type="ECO:0000256" key="4">
    <source>
        <dbReference type="ARBA" id="ARBA00022692"/>
    </source>
</evidence>